<evidence type="ECO:0008006" key="3">
    <source>
        <dbReference type="Google" id="ProtNLM"/>
    </source>
</evidence>
<protein>
    <recommendedName>
        <fullName evidence="3">LysM domain-containing protein</fullName>
    </recommendedName>
</protein>
<proteinExistence type="predicted"/>
<evidence type="ECO:0000313" key="1">
    <source>
        <dbReference type="EMBL" id="APC46394.1"/>
    </source>
</evidence>
<dbReference type="RefSeq" id="YP_009831857.1">
    <property type="nucleotide sequence ID" value="NC_048650.1"/>
</dbReference>
<dbReference type="Proteomes" id="UP000224898">
    <property type="component" value="Segment"/>
</dbReference>
<name>A0A1J0GW28_9CAUD</name>
<accession>A0A1J0GW28</accession>
<dbReference type="EMBL" id="KX925554">
    <property type="protein sequence ID" value="APC46394.1"/>
    <property type="molecule type" value="Genomic_DNA"/>
</dbReference>
<evidence type="ECO:0000313" key="2">
    <source>
        <dbReference type="Proteomes" id="UP000224898"/>
    </source>
</evidence>
<organism evidence="1 2">
    <name type="scientific">Streptomyces phage BRock</name>
    <dbReference type="NCBI Taxonomy" id="1913591"/>
    <lineage>
        <taxon>Viruses</taxon>
        <taxon>Duplodnaviria</taxon>
        <taxon>Heunggongvirae</taxon>
        <taxon>Uroviricota</taxon>
        <taxon>Caudoviricetes</taxon>
        <taxon>Borockvirus</taxon>
        <taxon>Borockvirus brock</taxon>
    </lineage>
</organism>
<dbReference type="KEGG" id="vg:55601546"/>
<dbReference type="GeneID" id="55601546"/>
<reference evidence="1 2" key="1">
    <citation type="submission" date="2016-09" db="EMBL/GenBank/DDBJ databases">
        <title>Complete Genome Sequence of Streptomyces 5a phage BRock.</title>
        <authorList>
            <person name="Crossman A."/>
            <person name="Baron S."/>
            <person name="Jamdagni P."/>
            <person name="Khatri P."/>
            <person name="Sharma D."/>
            <person name="Pandey M."/>
            <person name="Goyal S."/>
            <person name="Kumar S."/>
            <person name="Phogat A."/>
            <person name="Chawla G."/>
            <person name="Pasricha M."/>
            <person name="Gupta K."/>
            <person name="Bazzad D."/>
            <person name="Aggarwal V."/>
            <person name="Poughat A."/>
            <person name="Singh K."/>
            <person name="Rana P."/>
            <person name="Gautam R."/>
            <person name="Sharma V."/>
            <person name="Tyagi D."/>
            <person name="Shahi A."/>
            <person name="Jangra N."/>
            <person name="Malik M."/>
            <person name="Sidhu P.K."/>
            <person name="Malik S."/>
            <person name="Ghalyan Y."/>
            <person name="Sharma S.S."/>
            <person name="Malik A."/>
            <person name="Chuttani R."/>
            <person name="Bamal N."/>
            <person name="Bhadula D."/>
            <person name="Batra A."/>
            <person name="Temple L."/>
            <person name="Nehra K."/>
        </authorList>
    </citation>
    <scope>NUCLEOTIDE SEQUENCE [LARGE SCALE GENOMIC DNA]</scope>
</reference>
<sequence length="93" mass="10740">MPIDASSRYAQNDVKAITDITGTTRTTIIIEPPDELRIRFSTYTWQDEDQIEYLSWSAYGDETAWWIIADANPEILYWNDLPRGTKVRVPSVS</sequence>
<keyword evidence="2" id="KW-1185">Reference proteome</keyword>